<protein>
    <recommendedName>
        <fullName evidence="4">Carrier domain-containing protein</fullName>
    </recommendedName>
</protein>
<reference evidence="5 6" key="1">
    <citation type="submission" date="2019-06" db="EMBL/GenBank/DDBJ databases">
        <title>Micromonospora ordensis sp. nov., isolated from deep marine sediment.</title>
        <authorList>
            <person name="Veyisoglu A."/>
            <person name="Carro L."/>
            <person name="Klenk H.-P."/>
            <person name="Sahin N."/>
        </authorList>
    </citation>
    <scope>NUCLEOTIDE SEQUENCE [LARGE SCALE GENOMIC DNA]</scope>
    <source>
        <strain evidence="5 6">S2509</strain>
    </source>
</reference>
<keyword evidence="2" id="KW-0596">Phosphopantetheine</keyword>
<feature type="non-terminal residue" evidence="5">
    <location>
        <position position="1"/>
    </location>
</feature>
<keyword evidence="6" id="KW-1185">Reference proteome</keyword>
<dbReference type="PROSITE" id="PS00012">
    <property type="entry name" value="PHOSPHOPANTETHEINE"/>
    <property type="match status" value="1"/>
</dbReference>
<dbReference type="AlphaFoldDB" id="A0A5C4QDR2"/>
<dbReference type="FunFam" id="1.10.1200.10:FF:000005">
    <property type="entry name" value="Nonribosomal peptide synthetase 1"/>
    <property type="match status" value="1"/>
</dbReference>
<sequence>PNNTTHTPPKNDTEKIIHHIWTTILNNPHISTTDNFFHLGGHSLLATQVTTRIRQEFDTPLPLRTIFENPTITQLAKAVEDLIYEEISKLSPEEVQRILAAEQHM</sequence>
<evidence type="ECO:0000313" key="6">
    <source>
        <dbReference type="Proteomes" id="UP000306145"/>
    </source>
</evidence>
<dbReference type="PANTHER" id="PTHR45527:SF1">
    <property type="entry name" value="FATTY ACID SYNTHASE"/>
    <property type="match status" value="1"/>
</dbReference>
<comment type="cofactor">
    <cofactor evidence="1">
        <name>pantetheine 4'-phosphate</name>
        <dbReference type="ChEBI" id="CHEBI:47942"/>
    </cofactor>
</comment>
<dbReference type="OrthoDB" id="518159at2"/>
<keyword evidence="3" id="KW-0597">Phosphoprotein</keyword>
<dbReference type="GO" id="GO:0044550">
    <property type="term" value="P:secondary metabolite biosynthetic process"/>
    <property type="evidence" value="ECO:0007669"/>
    <property type="project" value="TreeGrafter"/>
</dbReference>
<dbReference type="RefSeq" id="WP_139587490.1">
    <property type="nucleotide sequence ID" value="NZ_VDFY01000257.1"/>
</dbReference>
<dbReference type="EMBL" id="VDFY01000257">
    <property type="protein sequence ID" value="TNH22684.1"/>
    <property type="molecule type" value="Genomic_DNA"/>
</dbReference>
<dbReference type="GO" id="GO:0031177">
    <property type="term" value="F:phosphopantetheine binding"/>
    <property type="evidence" value="ECO:0007669"/>
    <property type="project" value="InterPro"/>
</dbReference>
<dbReference type="SMART" id="SM00823">
    <property type="entry name" value="PKS_PP"/>
    <property type="match status" value="1"/>
</dbReference>
<dbReference type="InterPro" id="IPR009081">
    <property type="entry name" value="PP-bd_ACP"/>
</dbReference>
<evidence type="ECO:0000259" key="4">
    <source>
        <dbReference type="PROSITE" id="PS50075"/>
    </source>
</evidence>
<dbReference type="PANTHER" id="PTHR45527">
    <property type="entry name" value="NONRIBOSOMAL PEPTIDE SYNTHETASE"/>
    <property type="match status" value="1"/>
</dbReference>
<dbReference type="Pfam" id="PF00550">
    <property type="entry name" value="PP-binding"/>
    <property type="match status" value="1"/>
</dbReference>
<evidence type="ECO:0000256" key="1">
    <source>
        <dbReference type="ARBA" id="ARBA00001957"/>
    </source>
</evidence>
<dbReference type="InterPro" id="IPR020806">
    <property type="entry name" value="PKS_PP-bd"/>
</dbReference>
<accession>A0A5C4QDR2</accession>
<dbReference type="Gene3D" id="1.10.1200.10">
    <property type="entry name" value="ACP-like"/>
    <property type="match status" value="1"/>
</dbReference>
<name>A0A5C4QDR2_9ACTN</name>
<evidence type="ECO:0000313" key="5">
    <source>
        <dbReference type="EMBL" id="TNH22684.1"/>
    </source>
</evidence>
<dbReference type="Proteomes" id="UP000306145">
    <property type="component" value="Unassembled WGS sequence"/>
</dbReference>
<evidence type="ECO:0000256" key="2">
    <source>
        <dbReference type="ARBA" id="ARBA00022450"/>
    </source>
</evidence>
<dbReference type="SUPFAM" id="SSF47336">
    <property type="entry name" value="ACP-like"/>
    <property type="match status" value="1"/>
</dbReference>
<dbReference type="GO" id="GO:0043041">
    <property type="term" value="P:amino acid activation for nonribosomal peptide biosynthetic process"/>
    <property type="evidence" value="ECO:0007669"/>
    <property type="project" value="TreeGrafter"/>
</dbReference>
<dbReference type="InterPro" id="IPR006162">
    <property type="entry name" value="Ppantetheine_attach_site"/>
</dbReference>
<comment type="caution">
    <text evidence="5">The sequence shown here is derived from an EMBL/GenBank/DDBJ whole genome shotgun (WGS) entry which is preliminary data.</text>
</comment>
<organism evidence="5 6">
    <name type="scientific">Micromonospora orduensis</name>
    <dbReference type="NCBI Taxonomy" id="1420891"/>
    <lineage>
        <taxon>Bacteria</taxon>
        <taxon>Bacillati</taxon>
        <taxon>Actinomycetota</taxon>
        <taxon>Actinomycetes</taxon>
        <taxon>Micromonosporales</taxon>
        <taxon>Micromonosporaceae</taxon>
        <taxon>Micromonospora</taxon>
    </lineage>
</organism>
<evidence type="ECO:0000256" key="3">
    <source>
        <dbReference type="ARBA" id="ARBA00022553"/>
    </source>
</evidence>
<dbReference type="GO" id="GO:0005829">
    <property type="term" value="C:cytosol"/>
    <property type="evidence" value="ECO:0007669"/>
    <property type="project" value="TreeGrafter"/>
</dbReference>
<proteinExistence type="predicted"/>
<dbReference type="InterPro" id="IPR036736">
    <property type="entry name" value="ACP-like_sf"/>
</dbReference>
<gene>
    <name evidence="5" type="ORF">FHG89_28465</name>
</gene>
<feature type="domain" description="Carrier" evidence="4">
    <location>
        <begin position="8"/>
        <end position="83"/>
    </location>
</feature>
<dbReference type="PROSITE" id="PS50075">
    <property type="entry name" value="CARRIER"/>
    <property type="match status" value="1"/>
</dbReference>